<dbReference type="SUPFAM" id="SSF74650">
    <property type="entry name" value="Galactose mutarotase-like"/>
    <property type="match status" value="1"/>
</dbReference>
<dbReference type="Pfam" id="PF01074">
    <property type="entry name" value="Glyco_hydro_38N"/>
    <property type="match status" value="1"/>
</dbReference>
<protein>
    <recommendedName>
        <fullName evidence="7">Alpha-mannosidase</fullName>
        <ecNumber evidence="7">3.2.1.-</ecNumber>
    </recommendedName>
</protein>
<sequence length="1131" mass="129951">MKKLTALLCSSSFFFIIMCLYFFLDQFSSNTYNDGFQEETNNVQQSIHDLQKKVYELGDILDFSSRAIETMNKKIDNIHGDNNKVNTGNRSYIKFSPKKVIYSHNKEEDHSMCLFTSVFNSTIDIKMADVYDEVPFDNINGGVWKQGWEVEYRKDAFDKQKLLVFVMPHSHNDPGWLKTVDEYFHDQTVKIISNVVDALAKNVNRKFIWAETSYAALWWDQASPAKKQLFQELIHNGQLEIVTGGWVMNDEANTHYFNIIDQMVEGHQWMEKHVGIKPKNSWSIDPFGYSPTMAYILKRMGFECMLIQRVHYRIKKYLAENKNLEFMWRQNWDHGSTTDIFTHVMPFYSYDVPHTCGPDPKICCQFDFKRLPGGGVYCPWHIPPREVQDDNIKERSETLLDQYKKKAQLYRSNVVLAPLGDDFRYDKVFEVLAQYTNYEKIMEYVNSHPELNAEIRFGTLKDYFQAVAEREGVKPGEKPQSFKTLGGDFFTYADRDDHYWSGYFTSRSFFKHMDRELTGHLRAAEIIYSLAKSYHKNAQQFPEDNMYSELMHARKSLALFQHHDGVTGTSKNPVVNDFGQKMFDAIKSSIKVMESSANFLLTHKNFQYSDSIGNTQIFLFGENRMSFDSLPIKNLIIISDKPSQVVFYNSLAQERKQTVFLHVSEPLVEVKSSTGEAIPYQVSLLWKDSLSAHNAKYEVSFVAVIPALGLSKYFISRAVTSNTSYLSVTTTYNINQPTIKQKFKVSAGNTKEIYVKNDYLKAVFDADTGLLTDLSTDGIVLKKVQIIFMSYGTVANMDRSGAYLFLPSGEATSIVENNPPITITSGPIYTEVMTRLQFVVHKVRIYHSDTLEAQSLDIRNVLDIRQTNNFEFVMRIESGIQNNDREFFTDLNGFQMQRRKTLAKLPLQANFYPAPSMIFIQDKKSRITLQTQQANGVASLEQGFIEVVLDRKLNQDDNRGLGQGVMDNRVTLSAFRLILENFENPPPEKTSLIAYPSMLSMSLSHQLQNPIYDFVVAASVPINQFNSGFSGLKVPLPCDLHLLNLKMLQDNNRVAPSDTAALFLHRVGFDCAFKKVCLTNEVTYAEIFNPLNIVHLEETSLSLMHSHKFLNNKNKIDISPMEIQAYKIKLT</sequence>
<dbReference type="Gene3D" id="3.20.110.10">
    <property type="entry name" value="Glycoside hydrolase 38, N terminal domain"/>
    <property type="match status" value="1"/>
</dbReference>
<dbReference type="InterPro" id="IPR015341">
    <property type="entry name" value="Glyco_hydro_38_cen"/>
</dbReference>
<dbReference type="GeneID" id="100198326"/>
<dbReference type="Pfam" id="PF07748">
    <property type="entry name" value="Glyco_hydro_38C"/>
    <property type="match status" value="1"/>
</dbReference>
<dbReference type="SUPFAM" id="SSF88713">
    <property type="entry name" value="Glycoside hydrolase/deacetylase"/>
    <property type="match status" value="1"/>
</dbReference>
<evidence type="ECO:0000313" key="9">
    <source>
        <dbReference type="Proteomes" id="UP001652625"/>
    </source>
</evidence>
<keyword evidence="5" id="KW-1015">Disulfide bond</keyword>
<keyword evidence="9" id="KW-1185">Reference proteome</keyword>
<keyword evidence="6 7" id="KW-0326">Glycosidase</keyword>
<dbReference type="PANTHER" id="PTHR11607:SF3">
    <property type="entry name" value="LYSOSOMAL ALPHA-MANNOSIDASE"/>
    <property type="match status" value="1"/>
</dbReference>
<dbReference type="InterPro" id="IPR050843">
    <property type="entry name" value="Glycosyl_Hydrlase_38"/>
</dbReference>
<dbReference type="EC" id="3.2.1.-" evidence="7"/>
<dbReference type="InterPro" id="IPR011682">
    <property type="entry name" value="Glyco_hydro_38_C"/>
</dbReference>
<dbReference type="InterPro" id="IPR013780">
    <property type="entry name" value="Glyco_hydro_b"/>
</dbReference>
<dbReference type="Pfam" id="PF09261">
    <property type="entry name" value="Alpha-mann_mid"/>
    <property type="match status" value="1"/>
</dbReference>
<dbReference type="InterPro" id="IPR000602">
    <property type="entry name" value="Glyco_hydro_38_N"/>
</dbReference>
<keyword evidence="3 7" id="KW-0378">Hydrolase</keyword>
<dbReference type="Gene3D" id="2.70.98.30">
    <property type="entry name" value="Golgi alpha-mannosidase II, domain 4"/>
    <property type="match status" value="1"/>
</dbReference>
<organism evidence="9 10">
    <name type="scientific">Hydra vulgaris</name>
    <name type="common">Hydra</name>
    <name type="synonym">Hydra attenuata</name>
    <dbReference type="NCBI Taxonomy" id="6087"/>
    <lineage>
        <taxon>Eukaryota</taxon>
        <taxon>Metazoa</taxon>
        <taxon>Cnidaria</taxon>
        <taxon>Hydrozoa</taxon>
        <taxon>Hydroidolina</taxon>
        <taxon>Anthoathecata</taxon>
        <taxon>Aplanulata</taxon>
        <taxon>Hydridae</taxon>
        <taxon>Hydra</taxon>
    </lineage>
</organism>
<evidence type="ECO:0000256" key="3">
    <source>
        <dbReference type="ARBA" id="ARBA00022801"/>
    </source>
</evidence>
<feature type="domain" description="Glycoside hydrolase family 38 central" evidence="8">
    <location>
        <begin position="498"/>
        <end position="582"/>
    </location>
</feature>
<evidence type="ECO:0000259" key="8">
    <source>
        <dbReference type="SMART" id="SM00872"/>
    </source>
</evidence>
<keyword evidence="4 7" id="KW-0862">Zinc</keyword>
<dbReference type="Gene3D" id="2.60.40.1180">
    <property type="entry name" value="Golgi alpha-mannosidase II"/>
    <property type="match status" value="1"/>
</dbReference>
<gene>
    <name evidence="10" type="primary">LOC100198326</name>
</gene>
<dbReference type="Gene3D" id="1.20.1270.50">
    <property type="entry name" value="Glycoside hydrolase family 38, central domain"/>
    <property type="match status" value="1"/>
</dbReference>
<reference evidence="10" key="1">
    <citation type="submission" date="2025-08" db="UniProtKB">
        <authorList>
            <consortium name="RefSeq"/>
        </authorList>
    </citation>
    <scope>IDENTIFICATION</scope>
</reference>
<dbReference type="PANTHER" id="PTHR11607">
    <property type="entry name" value="ALPHA-MANNOSIDASE"/>
    <property type="match status" value="1"/>
</dbReference>
<dbReference type="CDD" id="cd10809">
    <property type="entry name" value="GH38N_AMII_GMII_SfManIII_like"/>
    <property type="match status" value="1"/>
</dbReference>
<dbReference type="InterPro" id="IPR027291">
    <property type="entry name" value="Glyco_hydro_38_N_sf"/>
</dbReference>
<evidence type="ECO:0000256" key="5">
    <source>
        <dbReference type="ARBA" id="ARBA00023157"/>
    </source>
</evidence>
<dbReference type="InterPro" id="IPR037094">
    <property type="entry name" value="Glyco_hydro_38_cen_sf"/>
</dbReference>
<evidence type="ECO:0000256" key="6">
    <source>
        <dbReference type="ARBA" id="ARBA00023295"/>
    </source>
</evidence>
<comment type="cofactor">
    <cofactor evidence="7">
        <name>Zn(2+)</name>
        <dbReference type="ChEBI" id="CHEBI:29105"/>
    </cofactor>
    <text evidence="7">Binds 1 zinc ion per subunit.</text>
</comment>
<proteinExistence type="inferred from homology"/>
<dbReference type="InterPro" id="IPR011330">
    <property type="entry name" value="Glyco_hydro/deAcase_b/a-brl"/>
</dbReference>
<keyword evidence="2 7" id="KW-0479">Metal-binding</keyword>
<dbReference type="RefSeq" id="XP_065648889.1">
    <property type="nucleotide sequence ID" value="XM_065792817.1"/>
</dbReference>
<accession>A0ABM4BIM2</accession>
<dbReference type="InterPro" id="IPR028995">
    <property type="entry name" value="Glyco_hydro_57/38_cen_sf"/>
</dbReference>
<evidence type="ECO:0000256" key="4">
    <source>
        <dbReference type="ARBA" id="ARBA00022833"/>
    </source>
</evidence>
<evidence type="ECO:0000256" key="2">
    <source>
        <dbReference type="ARBA" id="ARBA00022723"/>
    </source>
</evidence>
<comment type="similarity">
    <text evidence="1 7">Belongs to the glycosyl hydrolase 38 family.</text>
</comment>
<evidence type="ECO:0000256" key="1">
    <source>
        <dbReference type="ARBA" id="ARBA00009792"/>
    </source>
</evidence>
<dbReference type="SMART" id="SM00872">
    <property type="entry name" value="Alpha-mann_mid"/>
    <property type="match status" value="1"/>
</dbReference>
<dbReference type="SUPFAM" id="SSF88688">
    <property type="entry name" value="Families 57/38 glycoside transferase middle domain"/>
    <property type="match status" value="1"/>
</dbReference>
<name>A0ABM4BIM2_HYDVU</name>
<evidence type="ECO:0000256" key="7">
    <source>
        <dbReference type="RuleBase" id="RU361199"/>
    </source>
</evidence>
<dbReference type="Proteomes" id="UP001652625">
    <property type="component" value="Chromosome 03"/>
</dbReference>
<dbReference type="InterPro" id="IPR011013">
    <property type="entry name" value="Gal_mutarotase_sf_dom"/>
</dbReference>
<evidence type="ECO:0000313" key="10">
    <source>
        <dbReference type="RefSeq" id="XP_065648889.1"/>
    </source>
</evidence>